<dbReference type="Ensembl" id="ENSFALT00000031506.1">
    <property type="protein sequence ID" value="ENSFALP00000016175.1"/>
    <property type="gene ID" value="ENSFALG00000023113.1"/>
</dbReference>
<dbReference type="Proteomes" id="UP000016665">
    <property type="component" value="Chromosome 1A"/>
</dbReference>
<dbReference type="GeneTree" id="ENSGT00940000157073"/>
<dbReference type="Gene3D" id="1.25.40.20">
    <property type="entry name" value="Ankyrin repeat-containing domain"/>
    <property type="match status" value="1"/>
</dbReference>
<dbReference type="InterPro" id="IPR002110">
    <property type="entry name" value="Ankyrin_rpt"/>
</dbReference>
<reference evidence="1" key="2">
    <citation type="submission" date="2025-08" db="UniProtKB">
        <authorList>
            <consortium name="Ensembl"/>
        </authorList>
    </citation>
    <scope>IDENTIFICATION</scope>
</reference>
<evidence type="ECO:0000313" key="1">
    <source>
        <dbReference type="Ensembl" id="ENSFALP00000016175.1"/>
    </source>
</evidence>
<proteinExistence type="predicted"/>
<dbReference type="InterPro" id="IPR036770">
    <property type="entry name" value="Ankyrin_rpt-contain_sf"/>
</dbReference>
<dbReference type="Pfam" id="PF12796">
    <property type="entry name" value="Ank_2"/>
    <property type="match status" value="1"/>
</dbReference>
<evidence type="ECO:0000313" key="2">
    <source>
        <dbReference type="Proteomes" id="UP000016665"/>
    </source>
</evidence>
<sequence>AHQRWLTVHSAVDGQNQCLELAVENSLDVNTLLSKHITSNTYDDRRKTALRCAVSNNESLCTKILLKEGANLNKDPLNCVLVAVRADSHGTVKLLSYGQDTGDMMLRLLLSHGYNVEMCLDFMCHIHPKYCSILCTLKVMVIYKILRTYN</sequence>
<accession>A0A803V0B9</accession>
<dbReference type="AlphaFoldDB" id="A0A803V0B9"/>
<keyword evidence="2" id="KW-1185">Reference proteome</keyword>
<name>A0A803V0B9_FICAL</name>
<reference evidence="1" key="3">
    <citation type="submission" date="2025-09" db="UniProtKB">
        <authorList>
            <consortium name="Ensembl"/>
        </authorList>
    </citation>
    <scope>IDENTIFICATION</scope>
</reference>
<organism evidence="1 2">
    <name type="scientific">Ficedula albicollis</name>
    <name type="common">Collared flycatcher</name>
    <name type="synonym">Muscicapa albicollis</name>
    <dbReference type="NCBI Taxonomy" id="59894"/>
    <lineage>
        <taxon>Eukaryota</taxon>
        <taxon>Metazoa</taxon>
        <taxon>Chordata</taxon>
        <taxon>Craniata</taxon>
        <taxon>Vertebrata</taxon>
        <taxon>Euteleostomi</taxon>
        <taxon>Archelosauria</taxon>
        <taxon>Archosauria</taxon>
        <taxon>Dinosauria</taxon>
        <taxon>Saurischia</taxon>
        <taxon>Theropoda</taxon>
        <taxon>Coelurosauria</taxon>
        <taxon>Aves</taxon>
        <taxon>Neognathae</taxon>
        <taxon>Neoaves</taxon>
        <taxon>Telluraves</taxon>
        <taxon>Australaves</taxon>
        <taxon>Passeriformes</taxon>
        <taxon>Muscicapidae</taxon>
        <taxon>Ficedula</taxon>
    </lineage>
</organism>
<dbReference type="SUPFAM" id="SSF48403">
    <property type="entry name" value="Ankyrin repeat"/>
    <property type="match status" value="1"/>
</dbReference>
<reference evidence="1 2" key="1">
    <citation type="journal article" date="2012" name="Nature">
        <title>The genomic landscape of species divergence in Ficedula flycatchers.</title>
        <authorList>
            <person name="Ellegren H."/>
            <person name="Smeds L."/>
            <person name="Burri R."/>
            <person name="Olason P.I."/>
            <person name="Backstrom N."/>
            <person name="Kawakami T."/>
            <person name="Kunstner A."/>
            <person name="Makinen H."/>
            <person name="Nadachowska-Brzyska K."/>
            <person name="Qvarnstrom A."/>
            <person name="Uebbing S."/>
            <person name="Wolf J.B."/>
        </authorList>
    </citation>
    <scope>NUCLEOTIDE SEQUENCE [LARGE SCALE GENOMIC DNA]</scope>
</reference>
<protein>
    <submittedName>
        <fullName evidence="1">Uncharacterized protein</fullName>
    </submittedName>
</protein>